<reference evidence="2 3" key="1">
    <citation type="journal article" date="2008" name="PLoS Genet.">
        <title>Genomic islands in the pathogenic filamentous fungus Aspergillus fumigatus.</title>
        <authorList>
            <person name="Fedorova N.D."/>
            <person name="Khaldi N."/>
            <person name="Joardar V.S."/>
            <person name="Maiti R."/>
            <person name="Amedeo P."/>
            <person name="Anderson M.J."/>
            <person name="Crabtree J."/>
            <person name="Silva J.C."/>
            <person name="Badger J.H."/>
            <person name="Albarraq A."/>
            <person name="Angiuoli S."/>
            <person name="Bussey H."/>
            <person name="Bowyer P."/>
            <person name="Cotty P.J."/>
            <person name="Dyer P.S."/>
            <person name="Egan A."/>
            <person name="Galens K."/>
            <person name="Fraser-Liggett C.M."/>
            <person name="Haas B.J."/>
            <person name="Inman J.M."/>
            <person name="Kent R."/>
            <person name="Lemieux S."/>
            <person name="Malavazi I."/>
            <person name="Orvis J."/>
            <person name="Roemer T."/>
            <person name="Ronning C.M."/>
            <person name="Sundaram J.P."/>
            <person name="Sutton G."/>
            <person name="Turner G."/>
            <person name="Venter J.C."/>
            <person name="White O.R."/>
            <person name="Whitty B.R."/>
            <person name="Youngman P."/>
            <person name="Wolfe K.H."/>
            <person name="Goldman G.H."/>
            <person name="Wortman J.R."/>
            <person name="Jiang B."/>
            <person name="Denning D.W."/>
            <person name="Nierman W.C."/>
        </authorList>
    </citation>
    <scope>NUCLEOTIDE SEQUENCE [LARGE SCALE GENOMIC DNA]</scope>
    <source>
        <strain evidence="3">CBS 144.89 / FGSC A1163 / CEA10</strain>
    </source>
</reference>
<feature type="chain" id="PRO_5002760351" description="Integral membrane protein" evidence="1">
    <location>
        <begin position="23"/>
        <end position="73"/>
    </location>
</feature>
<keyword evidence="1" id="KW-0732">Signal</keyword>
<name>B0Y0N3_ASPFC</name>
<gene>
    <name evidence="2" type="ORF">AFUB_057920</name>
</gene>
<proteinExistence type="predicted"/>
<evidence type="ECO:0000256" key="1">
    <source>
        <dbReference type="SAM" id="SignalP"/>
    </source>
</evidence>
<evidence type="ECO:0000313" key="3">
    <source>
        <dbReference type="Proteomes" id="UP000001699"/>
    </source>
</evidence>
<dbReference type="EMBL" id="DS499597">
    <property type="protein sequence ID" value="EDP51774.1"/>
    <property type="molecule type" value="Genomic_DNA"/>
</dbReference>
<organism evidence="2 3">
    <name type="scientific">Aspergillus fumigatus (strain CBS 144.89 / FGSC A1163 / CEA10)</name>
    <name type="common">Neosartorya fumigata</name>
    <dbReference type="NCBI Taxonomy" id="451804"/>
    <lineage>
        <taxon>Eukaryota</taxon>
        <taxon>Fungi</taxon>
        <taxon>Dikarya</taxon>
        <taxon>Ascomycota</taxon>
        <taxon>Pezizomycotina</taxon>
        <taxon>Eurotiomycetes</taxon>
        <taxon>Eurotiomycetidae</taxon>
        <taxon>Eurotiales</taxon>
        <taxon>Aspergillaceae</taxon>
        <taxon>Aspergillus</taxon>
        <taxon>Aspergillus subgen. Fumigati</taxon>
    </lineage>
</organism>
<feature type="signal peptide" evidence="1">
    <location>
        <begin position="1"/>
        <end position="22"/>
    </location>
</feature>
<sequence>MGAAVITFGLPLLLYIFQTKQGTWLTAGWWGISRHINYFGTEHDHHLLLYVLLWNLINTLRMSMKCHGREEVR</sequence>
<protein>
    <recommendedName>
        <fullName evidence="4">Integral membrane protein</fullName>
    </recommendedName>
</protein>
<dbReference type="AlphaFoldDB" id="B0Y0N3"/>
<keyword evidence="3" id="KW-1185">Reference proteome</keyword>
<dbReference type="Proteomes" id="UP000001699">
    <property type="component" value="Unassembled WGS sequence"/>
</dbReference>
<evidence type="ECO:0000313" key="2">
    <source>
        <dbReference type="EMBL" id="EDP51774.1"/>
    </source>
</evidence>
<accession>B0Y0N3</accession>
<dbReference type="VEuPathDB" id="FungiDB:AFUB_057920"/>
<dbReference type="HOGENOM" id="CLU_2704371_0_0_1"/>
<evidence type="ECO:0008006" key="4">
    <source>
        <dbReference type="Google" id="ProtNLM"/>
    </source>
</evidence>